<dbReference type="NCBIfam" id="TIGR02681">
    <property type="entry name" value="phage_pRha"/>
    <property type="match status" value="1"/>
</dbReference>
<gene>
    <name evidence="2" type="ORF">IC602_11665</name>
</gene>
<comment type="caution">
    <text evidence="2">The sequence shown here is derived from an EMBL/GenBank/DDBJ whole genome shotgun (WGS) entry which is preliminary data.</text>
</comment>
<evidence type="ECO:0000313" key="2">
    <source>
        <dbReference type="EMBL" id="MBD1223253.1"/>
    </source>
</evidence>
<dbReference type="Pfam" id="PF03374">
    <property type="entry name" value="ANT"/>
    <property type="match status" value="1"/>
</dbReference>
<dbReference type="EMBL" id="JACWEZ010000006">
    <property type="protein sequence ID" value="MBD1223253.1"/>
    <property type="molecule type" value="Genomic_DNA"/>
</dbReference>
<dbReference type="Proteomes" id="UP000621631">
    <property type="component" value="Unassembled WGS sequence"/>
</dbReference>
<reference evidence="2 3" key="1">
    <citation type="submission" date="2020-09" db="EMBL/GenBank/DDBJ databases">
        <title>Draft Genome Sequences of Oil-Oxidizing Bacteria Halomonas titanicae, Marinobacter lutaoensis, and Virgibacillus halodenitrificans Isolated from Highly Saline Environments.</title>
        <authorList>
            <person name="Grouzdev D.S."/>
            <person name="Sokolova D.S."/>
            <person name="Semenova E.M."/>
            <person name="Borzenkov I.A."/>
            <person name="Bidzhieva S.K."/>
            <person name="Poltaraus A.B."/>
            <person name="Nazina T.N."/>
        </authorList>
    </citation>
    <scope>NUCLEOTIDE SEQUENCE [LARGE SCALE GENOMIC DNA]</scope>
    <source>
        <strain evidence="2 3">VKM B-3472D</strain>
    </source>
</reference>
<dbReference type="Pfam" id="PF09669">
    <property type="entry name" value="Phage_pRha"/>
    <property type="match status" value="1"/>
</dbReference>
<accession>A0ABR7VNN5</accession>
<protein>
    <submittedName>
        <fullName evidence="2">Phage regulatory protein/antirepressor Ant</fullName>
    </submittedName>
</protein>
<evidence type="ECO:0000313" key="3">
    <source>
        <dbReference type="Proteomes" id="UP000621631"/>
    </source>
</evidence>
<evidence type="ECO:0000259" key="1">
    <source>
        <dbReference type="Pfam" id="PF03374"/>
    </source>
</evidence>
<sequence>MNQLMNNDIEMTSLDIAEIIGKKHQHVMRDIRNEINTLGNEIGQSIFGQSSYLNKQNKKQPCYSFGKDGAMQLALKYDAKTRYKVIKRIEELENGQKLNLPGNYKEALIQLVGQVEENEKLEAHNKMLEQQVSEYEPKATYVDEILRSKDTVTISQVAEDYGMTGQEMNKLLHEIGIQYKLGGQWLLYSKHKGQGYTKSNTVDITHKSGRKSVSMHTKWTQKGRLFIYENLKDEGILPLMDIQLNKSNELVGVDQ</sequence>
<dbReference type="InterPro" id="IPR014054">
    <property type="entry name" value="Phage_regulatory_Rha"/>
</dbReference>
<proteinExistence type="predicted"/>
<organism evidence="2 3">
    <name type="scientific">Virgibacillus halodenitrificans</name>
    <name type="common">Bacillus halodenitrificans</name>
    <dbReference type="NCBI Taxonomy" id="1482"/>
    <lineage>
        <taxon>Bacteria</taxon>
        <taxon>Bacillati</taxon>
        <taxon>Bacillota</taxon>
        <taxon>Bacilli</taxon>
        <taxon>Bacillales</taxon>
        <taxon>Bacillaceae</taxon>
        <taxon>Virgibacillus</taxon>
    </lineage>
</organism>
<dbReference type="RefSeq" id="WP_189778336.1">
    <property type="nucleotide sequence ID" value="NZ_JACWEZ010000006.1"/>
</dbReference>
<keyword evidence="3" id="KW-1185">Reference proteome</keyword>
<dbReference type="InterPro" id="IPR005039">
    <property type="entry name" value="Ant_C"/>
</dbReference>
<name>A0ABR7VNN5_VIRHA</name>
<feature type="domain" description="Antirepressor protein C-terminal" evidence="1">
    <location>
        <begin position="129"/>
        <end position="233"/>
    </location>
</feature>